<evidence type="ECO:0000313" key="1">
    <source>
        <dbReference type="EMBL" id="GAF84213.1"/>
    </source>
</evidence>
<accession>X0SSR7</accession>
<comment type="caution">
    <text evidence="1">The sequence shown here is derived from an EMBL/GenBank/DDBJ whole genome shotgun (WGS) entry which is preliminary data.</text>
</comment>
<dbReference type="EMBL" id="BARS01004861">
    <property type="protein sequence ID" value="GAF84213.1"/>
    <property type="molecule type" value="Genomic_DNA"/>
</dbReference>
<gene>
    <name evidence="1" type="ORF">S01H1_09512</name>
</gene>
<reference evidence="1" key="1">
    <citation type="journal article" date="2014" name="Front. Microbiol.">
        <title>High frequency of phylogenetically diverse reductive dehalogenase-homologous genes in deep subseafloor sedimentary metagenomes.</title>
        <authorList>
            <person name="Kawai M."/>
            <person name="Futagami T."/>
            <person name="Toyoda A."/>
            <person name="Takaki Y."/>
            <person name="Nishi S."/>
            <person name="Hori S."/>
            <person name="Arai W."/>
            <person name="Tsubouchi T."/>
            <person name="Morono Y."/>
            <person name="Uchiyama I."/>
            <person name="Ito T."/>
            <person name="Fujiyama A."/>
            <person name="Inagaki F."/>
            <person name="Takami H."/>
        </authorList>
    </citation>
    <scope>NUCLEOTIDE SEQUENCE</scope>
    <source>
        <strain evidence="1">Expedition CK06-06</strain>
    </source>
</reference>
<sequence>YRFENVEKIDPVDVGSKGIVARDIKSINPTISGKPEWGTNSGTLLGNTDWDNPGYKPSAYIRDIDAADLGDDAIRRLETGAMDEALTLNRMDTALEAHYPDAGTRSELLTKAREILSSKGFQGIRDAVEKGILPAIVLSVIAGTLGSRAGQEQLDESA</sequence>
<dbReference type="AlphaFoldDB" id="X0SSR7"/>
<organism evidence="1">
    <name type="scientific">marine sediment metagenome</name>
    <dbReference type="NCBI Taxonomy" id="412755"/>
    <lineage>
        <taxon>unclassified sequences</taxon>
        <taxon>metagenomes</taxon>
        <taxon>ecological metagenomes</taxon>
    </lineage>
</organism>
<name>X0SSR7_9ZZZZ</name>
<feature type="non-terminal residue" evidence="1">
    <location>
        <position position="1"/>
    </location>
</feature>
<proteinExistence type="predicted"/>
<protein>
    <submittedName>
        <fullName evidence="1">Uncharacterized protein</fullName>
    </submittedName>
</protein>